<dbReference type="SMART" id="SM00636">
    <property type="entry name" value="Glyco_18"/>
    <property type="match status" value="1"/>
</dbReference>
<evidence type="ECO:0000313" key="8">
    <source>
        <dbReference type="Proteomes" id="UP001195660"/>
    </source>
</evidence>
<evidence type="ECO:0000256" key="1">
    <source>
        <dbReference type="ARBA" id="ARBA00022801"/>
    </source>
</evidence>
<evidence type="ECO:0000256" key="5">
    <source>
        <dbReference type="SAM" id="SignalP"/>
    </source>
</evidence>
<dbReference type="InterPro" id="IPR029070">
    <property type="entry name" value="Chitinase_insertion_sf"/>
</dbReference>
<keyword evidence="1" id="KW-0378">Hydrolase</keyword>
<dbReference type="SMART" id="SM00495">
    <property type="entry name" value="ChtBD3"/>
    <property type="match status" value="2"/>
</dbReference>
<dbReference type="PANTHER" id="PTHR11177:SF308">
    <property type="entry name" value="CHITINASE A"/>
    <property type="match status" value="1"/>
</dbReference>
<dbReference type="InterPro" id="IPR017853">
    <property type="entry name" value="GH"/>
</dbReference>
<keyword evidence="8" id="KW-1185">Reference proteome</keyword>
<feature type="chain" id="PRO_5047015111" evidence="5">
    <location>
        <begin position="31"/>
        <end position="924"/>
    </location>
</feature>
<dbReference type="InterPro" id="IPR011583">
    <property type="entry name" value="Chitinase_II/V-like_cat"/>
</dbReference>
<dbReference type="CDD" id="cd12215">
    <property type="entry name" value="ChiC_BD"/>
    <property type="match status" value="1"/>
</dbReference>
<keyword evidence="3" id="KW-0119">Carbohydrate metabolism</keyword>
<dbReference type="InterPro" id="IPR050314">
    <property type="entry name" value="Glycosyl_Hydrlase_18"/>
</dbReference>
<dbReference type="CDD" id="cd06548">
    <property type="entry name" value="GH18_chitinase"/>
    <property type="match status" value="1"/>
</dbReference>
<keyword evidence="2" id="KW-0624">Polysaccharide degradation</keyword>
<dbReference type="Gene3D" id="3.20.20.80">
    <property type="entry name" value="Glycosidases"/>
    <property type="match status" value="1"/>
</dbReference>
<dbReference type="InterPro" id="IPR001223">
    <property type="entry name" value="Glyco_hydro18_cat"/>
</dbReference>
<dbReference type="PANTHER" id="PTHR11177">
    <property type="entry name" value="CHITINASE"/>
    <property type="match status" value="1"/>
</dbReference>
<sequence length="924" mass="98986">MREMNNMQKGMRLRLSVMTLGLMLSTSVFAAEWAEGNTYTAGAQVTYAGKTYTALSTHTAYAGAGWNPASTPTLWKEVTATTTVVPTTAPTATPTTAPTKAPTATPVVTLAPTATTAPSVAPTAVPPASSCLAAWNSATAYNGGQRIAYNGRNYEAKWWTQGNVPSATDQWGPWKDLGACGDVVVTPTPTVKPTTSATPTSTPVVTASPTPTATATAKPTTSPTVTPTATPVVTVSPTPTPSTTPLPGNNDACRPEGMAVSAVADVPYCLVYDTAGREKLANGLQRRNIGYFTNWRTGKDGKQRYLASDIPWTNLTHINYAFAHIDSSNKISVNAEVAGNESTDMTWPGVAGAEMDPSLSFKGHFNLLAKYKKQYPNMRVLVSIGGWAETGGYFGADGKRVSSGGFYSMTTNPDGTINSAGINTFADSVVAFLRQYQFDGADIDYEYPTSLKDAGNPLDWTASTPRLKGLQASYRELMRVLREKLNAASVADQKYYQLTAAVPASGYLLRGMENFQAAKYLDFLNVMSYDLHGTWSPYVGPNAALYDDGKDGELVFYNVYNDPQYKGIGYLNTDWAYHFYRGMMPAGRINMGVPYYTRGWRDVKGGGAGGLWGDATTQTCPPGLVAPCGVGAYGVDNIWFDVDENGKEQADGSNPMWHAKNLEKGIAGDYLAQFNMTAANIVGKYTRYYDKTLVASWLWNDTTKVFISTEDEEAMQTKADWIIKNGIGGAMNWELAGDYDWDANQANLNGTKGQYVPGSSLTRLLADKFRSAAPYGNTVASTANPTSAVVPTEVLDVTVELTKFPMGDDAFPITPTLHIVNNTGVAIPSGGKIRFQYPVSAPDNMEGSGLTAVASGHTGNNIGGLKGDFHTVEMNMPALAIGAAKDVKLTYRLPISGPSNVQITLKGKTFAIKQELPKLPVGKF</sequence>
<evidence type="ECO:0000256" key="3">
    <source>
        <dbReference type="ARBA" id="ARBA00023277"/>
    </source>
</evidence>
<dbReference type="CDD" id="cd12214">
    <property type="entry name" value="ChiA1_BD"/>
    <property type="match status" value="1"/>
</dbReference>
<dbReference type="InterPro" id="IPR009470">
    <property type="entry name" value="Chi_C"/>
</dbReference>
<gene>
    <name evidence="7" type="ORF">GM173_14380</name>
</gene>
<dbReference type="SUPFAM" id="SSF51445">
    <property type="entry name" value="(Trans)glycosidases"/>
    <property type="match status" value="1"/>
</dbReference>
<dbReference type="Pfam" id="PF02839">
    <property type="entry name" value="CBM_5_12"/>
    <property type="match status" value="2"/>
</dbReference>
<accession>A0ABS2CF39</accession>
<dbReference type="PROSITE" id="PS51910">
    <property type="entry name" value="GH18_2"/>
    <property type="match status" value="1"/>
</dbReference>
<proteinExistence type="predicted"/>
<comment type="caution">
    <text evidence="7">The sequence shown here is derived from an EMBL/GenBank/DDBJ whole genome shotgun (WGS) entry which is preliminary data.</text>
</comment>
<feature type="region of interest" description="Disordered" evidence="4">
    <location>
        <begin position="191"/>
        <end position="247"/>
    </location>
</feature>
<reference evidence="7 8" key="1">
    <citation type="submission" date="2019-11" db="EMBL/GenBank/DDBJ databases">
        <title>Novel Deefgea species.</title>
        <authorList>
            <person name="Han J.-H."/>
        </authorList>
    </citation>
    <scope>NUCLEOTIDE SEQUENCE [LARGE SCALE GENOMIC DNA]</scope>
    <source>
        <strain evidence="7 8">LMG 24817</strain>
    </source>
</reference>
<dbReference type="Proteomes" id="UP001195660">
    <property type="component" value="Unassembled WGS sequence"/>
</dbReference>
<dbReference type="Pfam" id="PF00704">
    <property type="entry name" value="Glyco_hydro_18"/>
    <property type="match status" value="1"/>
</dbReference>
<evidence type="ECO:0000259" key="6">
    <source>
        <dbReference type="PROSITE" id="PS51910"/>
    </source>
</evidence>
<dbReference type="SUPFAM" id="SSF54556">
    <property type="entry name" value="Chitinase insertion domain"/>
    <property type="match status" value="1"/>
</dbReference>
<feature type="signal peptide" evidence="5">
    <location>
        <begin position="1"/>
        <end position="30"/>
    </location>
</feature>
<keyword evidence="5" id="KW-0732">Signal</keyword>
<protein>
    <submittedName>
        <fullName evidence="7">Chitinase</fullName>
    </submittedName>
</protein>
<feature type="domain" description="GH18" evidence="6">
    <location>
        <begin position="286"/>
        <end position="754"/>
    </location>
</feature>
<keyword evidence="2" id="KW-0146">Chitin degradation</keyword>
<name>A0ABS2CF39_9NEIS</name>
<dbReference type="InterPro" id="IPR036573">
    <property type="entry name" value="CBM_sf_5/12"/>
</dbReference>
<dbReference type="SUPFAM" id="SSF51055">
    <property type="entry name" value="Carbohydrate binding domain"/>
    <property type="match status" value="2"/>
</dbReference>
<evidence type="ECO:0000256" key="4">
    <source>
        <dbReference type="SAM" id="MobiDB-lite"/>
    </source>
</evidence>
<dbReference type="Pfam" id="PF06483">
    <property type="entry name" value="ChiC"/>
    <property type="match status" value="1"/>
</dbReference>
<dbReference type="Gene3D" id="2.10.10.20">
    <property type="entry name" value="Carbohydrate-binding module superfamily 5/12"/>
    <property type="match status" value="2"/>
</dbReference>
<dbReference type="EMBL" id="WOFE01000010">
    <property type="protein sequence ID" value="MBM5572758.1"/>
    <property type="molecule type" value="Genomic_DNA"/>
</dbReference>
<evidence type="ECO:0000256" key="2">
    <source>
        <dbReference type="ARBA" id="ARBA00023024"/>
    </source>
</evidence>
<dbReference type="Gene3D" id="3.10.50.10">
    <property type="match status" value="1"/>
</dbReference>
<organism evidence="7 8">
    <name type="scientific">Deefgea chitinilytica</name>
    <dbReference type="NCBI Taxonomy" id="570276"/>
    <lineage>
        <taxon>Bacteria</taxon>
        <taxon>Pseudomonadati</taxon>
        <taxon>Pseudomonadota</taxon>
        <taxon>Betaproteobacteria</taxon>
        <taxon>Neisseriales</taxon>
        <taxon>Chitinibacteraceae</taxon>
        <taxon>Deefgea</taxon>
    </lineage>
</organism>
<feature type="compositionally biased region" description="Low complexity" evidence="4">
    <location>
        <begin position="191"/>
        <end position="237"/>
    </location>
</feature>
<evidence type="ECO:0000313" key="7">
    <source>
        <dbReference type="EMBL" id="MBM5572758.1"/>
    </source>
</evidence>
<dbReference type="InterPro" id="IPR003610">
    <property type="entry name" value="CBM5/12"/>
</dbReference>